<organism evidence="1 2">
    <name type="scientific">Thecamonas trahens ATCC 50062</name>
    <dbReference type="NCBI Taxonomy" id="461836"/>
    <lineage>
        <taxon>Eukaryota</taxon>
        <taxon>Apusozoa</taxon>
        <taxon>Apusomonadida</taxon>
        <taxon>Apusomonadidae</taxon>
        <taxon>Thecamonas</taxon>
    </lineage>
</organism>
<gene>
    <name evidence="1" type="ORF">AMSG_01563</name>
</gene>
<dbReference type="EMBL" id="GL349438">
    <property type="protein sequence ID" value="KNC54713.1"/>
    <property type="molecule type" value="Genomic_DNA"/>
</dbReference>
<accession>A0A0L0DTD5</accession>
<keyword evidence="2" id="KW-1185">Reference proteome</keyword>
<dbReference type="AlphaFoldDB" id="A0A0L0DTD5"/>
<reference evidence="1 2" key="1">
    <citation type="submission" date="2010-05" db="EMBL/GenBank/DDBJ databases">
        <title>The Genome Sequence of Thecamonas trahens ATCC 50062.</title>
        <authorList>
            <consortium name="The Broad Institute Genome Sequencing Platform"/>
            <person name="Russ C."/>
            <person name="Cuomo C."/>
            <person name="Shea T."/>
            <person name="Young S.K."/>
            <person name="Zeng Q."/>
            <person name="Koehrsen M."/>
            <person name="Haas B."/>
            <person name="Borodovsky M."/>
            <person name="Guigo R."/>
            <person name="Alvarado L."/>
            <person name="Berlin A."/>
            <person name="Bochicchio J."/>
            <person name="Borenstein D."/>
            <person name="Chapman S."/>
            <person name="Chen Z."/>
            <person name="Freedman E."/>
            <person name="Gellesch M."/>
            <person name="Goldberg J."/>
            <person name="Griggs A."/>
            <person name="Gujja S."/>
            <person name="Heilman E."/>
            <person name="Heiman D."/>
            <person name="Hepburn T."/>
            <person name="Howarth C."/>
            <person name="Jen D."/>
            <person name="Larson L."/>
            <person name="Mehta T."/>
            <person name="Park D."/>
            <person name="Pearson M."/>
            <person name="Roberts A."/>
            <person name="Saif S."/>
            <person name="Shenoy N."/>
            <person name="Sisk P."/>
            <person name="Stolte C."/>
            <person name="Sykes S."/>
            <person name="Thomson T."/>
            <person name="Walk T."/>
            <person name="White J."/>
            <person name="Yandava C."/>
            <person name="Burger G."/>
            <person name="Gray M.W."/>
            <person name="Holland P.W.H."/>
            <person name="King N."/>
            <person name="Lang F.B.F."/>
            <person name="Roger A.J."/>
            <person name="Ruiz-Trillo I."/>
            <person name="Lander E."/>
            <person name="Nusbaum C."/>
        </authorList>
    </citation>
    <scope>NUCLEOTIDE SEQUENCE [LARGE SCALE GENOMIC DNA]</scope>
    <source>
        <strain evidence="1 2">ATCC 50062</strain>
    </source>
</reference>
<sequence>MKPDTILQFDVGGTLFKARWSLFGNSPAVAALFPKPKKSLCVFLDWDADSFARVLSLLRYRSLAAVPANALAPDETWRLVRDLERLGLWADGAPAEGIDAETAATLEPLVALLTDHPLATAETAANAADASDSAPKTKYGCGRVGLGSELLFDKTVDVERAVKYNIHCGTAAFKLSEVITNDDGDVDVVPRLITLNRIKAKLQEPNGRALRKAPYTHDAIHVKIDPTVHAPTQFSLTLRDQHFTIECPTHAEALIAALSIRRFKEKFMVVTRLET</sequence>
<evidence type="ECO:0000313" key="1">
    <source>
        <dbReference type="EMBL" id="KNC54713.1"/>
    </source>
</evidence>
<dbReference type="RefSeq" id="XP_013761613.1">
    <property type="nucleotide sequence ID" value="XM_013906159.1"/>
</dbReference>
<name>A0A0L0DTD5_THETB</name>
<dbReference type="GeneID" id="25561309"/>
<protein>
    <submittedName>
        <fullName evidence="1">Uncharacterized protein</fullName>
    </submittedName>
</protein>
<proteinExistence type="predicted"/>
<evidence type="ECO:0000313" key="2">
    <source>
        <dbReference type="Proteomes" id="UP000054408"/>
    </source>
</evidence>
<dbReference type="Proteomes" id="UP000054408">
    <property type="component" value="Unassembled WGS sequence"/>
</dbReference>